<dbReference type="Pfam" id="PF01168">
    <property type="entry name" value="Ala_racemase_N"/>
    <property type="match status" value="1"/>
</dbReference>
<name>A0ABD3R8F9_9STRA</name>
<evidence type="ECO:0000256" key="8">
    <source>
        <dbReference type="ARBA" id="ARBA00051198"/>
    </source>
</evidence>
<dbReference type="SMART" id="SM01119">
    <property type="entry name" value="D-ser_dehydrat"/>
    <property type="match status" value="1"/>
</dbReference>
<keyword evidence="5" id="KW-0862">Zinc</keyword>
<comment type="cofactor">
    <cofactor evidence="1">
        <name>pyridoxal 5'-phosphate</name>
        <dbReference type="ChEBI" id="CHEBI:597326"/>
    </cofactor>
</comment>
<evidence type="ECO:0000256" key="4">
    <source>
        <dbReference type="ARBA" id="ARBA00022723"/>
    </source>
</evidence>
<dbReference type="PANTHER" id="PTHR28004">
    <property type="entry name" value="ZGC:162816-RELATED"/>
    <property type="match status" value="1"/>
</dbReference>
<dbReference type="GO" id="GO:0046872">
    <property type="term" value="F:metal ion binding"/>
    <property type="evidence" value="ECO:0007669"/>
    <property type="project" value="UniProtKB-KW"/>
</dbReference>
<dbReference type="InterPro" id="IPR026956">
    <property type="entry name" value="D-ser_dehydrat-like_dom"/>
</dbReference>
<dbReference type="GO" id="GO:0070178">
    <property type="term" value="P:D-serine metabolic process"/>
    <property type="evidence" value="ECO:0007669"/>
    <property type="project" value="UniProtKB-ARBA"/>
</dbReference>
<dbReference type="Proteomes" id="UP001530377">
    <property type="component" value="Unassembled WGS sequence"/>
</dbReference>
<keyword evidence="4" id="KW-0479">Metal-binding</keyword>
<dbReference type="GO" id="GO:0008721">
    <property type="term" value="F:D-serine ammonia-lyase activity"/>
    <property type="evidence" value="ECO:0007669"/>
    <property type="project" value="UniProtKB-EC"/>
</dbReference>
<evidence type="ECO:0000256" key="1">
    <source>
        <dbReference type="ARBA" id="ARBA00001933"/>
    </source>
</evidence>
<evidence type="ECO:0000313" key="13">
    <source>
        <dbReference type="EMBL" id="KAL3807546.1"/>
    </source>
</evidence>
<gene>
    <name evidence="13" type="ORF">ACHAXA_001130</name>
</gene>
<dbReference type="EC" id="4.3.1.18" evidence="9"/>
<evidence type="ECO:0000256" key="7">
    <source>
        <dbReference type="ARBA" id="ARBA00023239"/>
    </source>
</evidence>
<dbReference type="SUPFAM" id="SSF51419">
    <property type="entry name" value="PLP-binding barrel"/>
    <property type="match status" value="1"/>
</dbReference>
<dbReference type="InterPro" id="IPR042208">
    <property type="entry name" value="D-ser_dehydrat-like_sf"/>
</dbReference>
<comment type="catalytic activity">
    <reaction evidence="8">
        <text>D-serine = pyruvate + NH4(+)</text>
        <dbReference type="Rhea" id="RHEA:13977"/>
        <dbReference type="ChEBI" id="CHEBI:15361"/>
        <dbReference type="ChEBI" id="CHEBI:28938"/>
        <dbReference type="ChEBI" id="CHEBI:35247"/>
        <dbReference type="EC" id="4.3.1.18"/>
    </reaction>
    <physiologicalReaction direction="left-to-right" evidence="8">
        <dbReference type="Rhea" id="RHEA:13978"/>
    </physiologicalReaction>
</comment>
<dbReference type="Gene3D" id="3.20.20.10">
    <property type="entry name" value="Alanine racemase"/>
    <property type="match status" value="1"/>
</dbReference>
<dbReference type="AlphaFoldDB" id="A0ABD3R8F9"/>
<evidence type="ECO:0000256" key="2">
    <source>
        <dbReference type="ARBA" id="ARBA00001947"/>
    </source>
</evidence>
<evidence type="ECO:0000256" key="6">
    <source>
        <dbReference type="ARBA" id="ARBA00022898"/>
    </source>
</evidence>
<dbReference type="FunFam" id="3.20.20.10:FF:000016">
    <property type="entry name" value="D-serine dehydratase"/>
    <property type="match status" value="1"/>
</dbReference>
<sequence>MSPPTHHKRLDDLTTPAFIINRFAFRRNCDLARTCARANGIHRFRPHVKTHKTREGCLIQAGVVGDDGGSHDETPASEVIGFVVSTIPELAMLVEMAGRHNRKEFGDILLGIPICKSKLYAISRLMNELASATNDEGVIHLMVDHARQVEFLEDFIATNSPSPDVKWSVFLKIDSGYHRAGVTCDSRGISVATKIIDSSRLSLRGLYSHCGHSYNVSDNSEMKNITEDDHNVILEFLMLLTDQLKSRESPFDTSLLDVSVGSTASLLCHAMLNIPNNVELHPGNYVFYDRQQLFTGACADESSIAGLVLARVIGHYDDGARNAIMIDAGATALTKEGTPQGGMCAVYGRPDLECYRMSQEVSMIRLMENDNEIPFPFEDFPLGCAVLLIPNHSCLAAACFDTYYVVDEMGDQLSPNSIVVDTWIPVKGWT</sequence>
<evidence type="ECO:0000256" key="10">
    <source>
        <dbReference type="ARBA" id="ARBA00069616"/>
    </source>
</evidence>
<dbReference type="InterPro" id="IPR029066">
    <property type="entry name" value="PLP-binding_barrel"/>
</dbReference>
<evidence type="ECO:0000313" key="14">
    <source>
        <dbReference type="Proteomes" id="UP001530377"/>
    </source>
</evidence>
<comment type="caution">
    <text evidence="13">The sequence shown here is derived from an EMBL/GenBank/DDBJ whole genome shotgun (WGS) entry which is preliminary data.</text>
</comment>
<evidence type="ECO:0000259" key="12">
    <source>
        <dbReference type="SMART" id="SM01119"/>
    </source>
</evidence>
<keyword evidence="14" id="KW-1185">Reference proteome</keyword>
<dbReference type="EMBL" id="JALLPB020000617">
    <property type="protein sequence ID" value="KAL3807546.1"/>
    <property type="molecule type" value="Genomic_DNA"/>
</dbReference>
<protein>
    <recommendedName>
        <fullName evidence="10">D-serine dehydratase</fullName>
        <ecNumber evidence="9">4.3.1.18</ecNumber>
    </recommendedName>
    <alternativeName>
        <fullName evidence="11">D-serine deaminase</fullName>
    </alternativeName>
</protein>
<dbReference type="InterPro" id="IPR051466">
    <property type="entry name" value="D-amino_acid_metab_enzyme"/>
</dbReference>
<dbReference type="Pfam" id="PF14031">
    <property type="entry name" value="D-ser_dehydrat"/>
    <property type="match status" value="1"/>
</dbReference>
<evidence type="ECO:0000256" key="9">
    <source>
        <dbReference type="ARBA" id="ARBA00066349"/>
    </source>
</evidence>
<comment type="cofactor">
    <cofactor evidence="2">
        <name>Zn(2+)</name>
        <dbReference type="ChEBI" id="CHEBI:29105"/>
    </cofactor>
</comment>
<dbReference type="InterPro" id="IPR001608">
    <property type="entry name" value="Ala_racemase_N"/>
</dbReference>
<proteinExistence type="inferred from homology"/>
<accession>A0ABD3R8F9</accession>
<evidence type="ECO:0000256" key="5">
    <source>
        <dbReference type="ARBA" id="ARBA00022833"/>
    </source>
</evidence>
<dbReference type="Gene3D" id="2.40.37.20">
    <property type="entry name" value="D-serine dehydratase-like domain"/>
    <property type="match status" value="1"/>
</dbReference>
<evidence type="ECO:0000256" key="11">
    <source>
        <dbReference type="ARBA" id="ARBA00075219"/>
    </source>
</evidence>
<keyword evidence="7" id="KW-0456">Lyase</keyword>
<reference evidence="13 14" key="1">
    <citation type="submission" date="2024-10" db="EMBL/GenBank/DDBJ databases">
        <title>Updated reference genomes for cyclostephanoid diatoms.</title>
        <authorList>
            <person name="Roberts W.R."/>
            <person name="Alverson A.J."/>
        </authorList>
    </citation>
    <scope>NUCLEOTIDE SEQUENCE [LARGE SCALE GENOMIC DNA]</scope>
    <source>
        <strain evidence="13 14">AJA228-03</strain>
    </source>
</reference>
<dbReference type="PANTHER" id="PTHR28004:SF2">
    <property type="entry name" value="D-SERINE DEHYDRATASE"/>
    <property type="match status" value="1"/>
</dbReference>
<comment type="similarity">
    <text evidence="3">Belongs to the DSD1 family.</text>
</comment>
<keyword evidence="6" id="KW-0663">Pyridoxal phosphate</keyword>
<evidence type="ECO:0000256" key="3">
    <source>
        <dbReference type="ARBA" id="ARBA00005323"/>
    </source>
</evidence>
<feature type="domain" description="D-serine dehydratase-like" evidence="12">
    <location>
        <begin position="305"/>
        <end position="407"/>
    </location>
</feature>
<organism evidence="13 14">
    <name type="scientific">Cyclostephanos tholiformis</name>
    <dbReference type="NCBI Taxonomy" id="382380"/>
    <lineage>
        <taxon>Eukaryota</taxon>
        <taxon>Sar</taxon>
        <taxon>Stramenopiles</taxon>
        <taxon>Ochrophyta</taxon>
        <taxon>Bacillariophyta</taxon>
        <taxon>Coscinodiscophyceae</taxon>
        <taxon>Thalassiosirophycidae</taxon>
        <taxon>Stephanodiscales</taxon>
        <taxon>Stephanodiscaceae</taxon>
        <taxon>Cyclostephanos</taxon>
    </lineage>
</organism>